<dbReference type="PANTHER" id="PTHR35040">
    <property type="match status" value="1"/>
</dbReference>
<dbReference type="Pfam" id="PF12138">
    <property type="entry name" value="Spherulin4"/>
    <property type="match status" value="1"/>
</dbReference>
<evidence type="ECO:0000313" key="2">
    <source>
        <dbReference type="Proteomes" id="UP000002630"/>
    </source>
</evidence>
<name>D8LFB3_ECTSI</name>
<gene>
    <name evidence="1" type="ORF">Esi_0145_0066</name>
</gene>
<dbReference type="InParanoid" id="D8LFB3"/>
<dbReference type="AlphaFoldDB" id="D8LFB3"/>
<evidence type="ECO:0000313" key="1">
    <source>
        <dbReference type="EMBL" id="CBN78838.1"/>
    </source>
</evidence>
<dbReference type="Proteomes" id="UP000002630">
    <property type="component" value="Linkage Group LG02"/>
</dbReference>
<keyword evidence="2" id="KW-1185">Reference proteome</keyword>
<organism evidence="1 2">
    <name type="scientific">Ectocarpus siliculosus</name>
    <name type="common">Brown alga</name>
    <name type="synonym">Conferva siliculosa</name>
    <dbReference type="NCBI Taxonomy" id="2880"/>
    <lineage>
        <taxon>Eukaryota</taxon>
        <taxon>Sar</taxon>
        <taxon>Stramenopiles</taxon>
        <taxon>Ochrophyta</taxon>
        <taxon>PX clade</taxon>
        <taxon>Phaeophyceae</taxon>
        <taxon>Ectocarpales</taxon>
        <taxon>Ectocarpaceae</taxon>
        <taxon>Ectocarpus</taxon>
    </lineage>
</organism>
<dbReference type="InterPro" id="IPR012334">
    <property type="entry name" value="Pectin_lyas_fold"/>
</dbReference>
<proteinExistence type="predicted"/>
<dbReference type="InterPro" id="IPR021986">
    <property type="entry name" value="Spherulin4"/>
</dbReference>
<sequence>MSSGFVSAQTPMMEIILPLYQFPYSDFQVEAPMWEQLLATTITGTPITAILNPMSGPNVVDNDLALYKTILNTFLNLGDDRADPSADEHDSLTMICYVSTDYGDRSEDEVNADIDQYETNFPGVCDGIFFDEAPADITDEGGNPTATGDLYERYNNYVVEKEFPDTEDPDLLQDRSWTVTFNPGGGVDPAYFAFSGNPTVMSYENFYRVMKNVGMPRTPSSVLDPSQHALAVHTTSPDLDGNTEETRALVEAIVQEAACSGWGKIYLTSDSQDPGSDDGGNPWNVLTNYWDTLVEAVKAYPTLPPPSCSGPEMALMVPVWLAGEALEDAVDDVLGVVTKSNFLEGGVTVVLDARDGDGTNPTATQLRDAGARVLCYFDFNSYTDVYDLIGELTSADPPAAFATEVCGGLYVDNYSEFTLSAEQNIYDLYITVQNVIPRGMLVIDYEDPDVQLFDLYAKDWTEVSFQEGRVVVATRVEATTPFAVPDLNNDNATPQNSALIVTGFTETTAEAQEVECLLAEMKETFGYGFVTGVLDPPAEAETATVYLDRLHSELDDPTITVESCDAPEPVTSACGSDGAAELTWLSSSRKIRVRNGGCADMARIFAELVLEGVAGEGITTGSPLREVEPGVWQLDATIDVQAGSVLKIVGEDGLGECNELRLLTDSTDGKRTRVLGNRGDIVIQNTKIVGWKSDENAPDTTDSTNRGYILCSSCPGTCMYPIPIPAFHLPSLDTTISKVDTFDCA</sequence>
<dbReference type="Gene3D" id="2.160.20.10">
    <property type="entry name" value="Single-stranded right-handed beta-helix, Pectin lyase-like"/>
    <property type="match status" value="1"/>
</dbReference>
<reference evidence="1 2" key="1">
    <citation type="journal article" date="2010" name="Nature">
        <title>The Ectocarpus genome and the independent evolution of multicellularity in brown algae.</title>
        <authorList>
            <person name="Cock J.M."/>
            <person name="Sterck L."/>
            <person name="Rouze P."/>
            <person name="Scornet D."/>
            <person name="Allen A.E."/>
            <person name="Amoutzias G."/>
            <person name="Anthouard V."/>
            <person name="Artiguenave F."/>
            <person name="Aury J.M."/>
            <person name="Badger J.H."/>
            <person name="Beszteri B."/>
            <person name="Billiau K."/>
            <person name="Bonnet E."/>
            <person name="Bothwell J.H."/>
            <person name="Bowler C."/>
            <person name="Boyen C."/>
            <person name="Brownlee C."/>
            <person name="Carrano C.J."/>
            <person name="Charrier B."/>
            <person name="Cho G.Y."/>
            <person name="Coelho S.M."/>
            <person name="Collen J."/>
            <person name="Corre E."/>
            <person name="Da Silva C."/>
            <person name="Delage L."/>
            <person name="Delaroque N."/>
            <person name="Dittami S.M."/>
            <person name="Doulbeau S."/>
            <person name="Elias M."/>
            <person name="Farnham G."/>
            <person name="Gachon C.M."/>
            <person name="Gschloessl B."/>
            <person name="Heesch S."/>
            <person name="Jabbari K."/>
            <person name="Jubin C."/>
            <person name="Kawai H."/>
            <person name="Kimura K."/>
            <person name="Kloareg B."/>
            <person name="Kupper F.C."/>
            <person name="Lang D."/>
            <person name="Le Bail A."/>
            <person name="Leblanc C."/>
            <person name="Lerouge P."/>
            <person name="Lohr M."/>
            <person name="Lopez P.J."/>
            <person name="Martens C."/>
            <person name="Maumus F."/>
            <person name="Michel G."/>
            <person name="Miranda-Saavedra D."/>
            <person name="Morales J."/>
            <person name="Moreau H."/>
            <person name="Motomura T."/>
            <person name="Nagasato C."/>
            <person name="Napoli C.A."/>
            <person name="Nelson D.R."/>
            <person name="Nyvall-Collen P."/>
            <person name="Peters A.F."/>
            <person name="Pommier C."/>
            <person name="Potin P."/>
            <person name="Poulain J."/>
            <person name="Quesneville H."/>
            <person name="Read B."/>
            <person name="Rensing S.A."/>
            <person name="Ritter A."/>
            <person name="Rousvoal S."/>
            <person name="Samanta M."/>
            <person name="Samson G."/>
            <person name="Schroeder D.C."/>
            <person name="Segurens B."/>
            <person name="Strittmatter M."/>
            <person name="Tonon T."/>
            <person name="Tregear J.W."/>
            <person name="Valentin K."/>
            <person name="von Dassow P."/>
            <person name="Yamagishi T."/>
            <person name="Van de Peer Y."/>
            <person name="Wincker P."/>
        </authorList>
    </citation>
    <scope>NUCLEOTIDE SEQUENCE [LARGE SCALE GENOMIC DNA]</scope>
    <source>
        <strain evidence="2">Ec32 / CCAP1310/4</strain>
    </source>
</reference>
<protein>
    <submittedName>
        <fullName evidence="1">Mannuronan C-5 epimerase</fullName>
    </submittedName>
</protein>
<accession>D8LFB3</accession>
<dbReference type="PANTHER" id="PTHR35040:SF9">
    <property type="entry name" value="4-LIKE CELL SURFACE PROTEIN, PUTATIVE (AFU_ORTHOLOGUE AFUA_4G14080)-RELATED"/>
    <property type="match status" value="1"/>
</dbReference>
<dbReference type="EMBL" id="FN648032">
    <property type="protein sequence ID" value="CBN78838.1"/>
    <property type="molecule type" value="Genomic_DNA"/>
</dbReference>
<dbReference type="OrthoDB" id="5342184at2759"/>
<dbReference type="EMBL" id="FN649727">
    <property type="protein sequence ID" value="CBN78838.1"/>
    <property type="molecule type" value="Genomic_DNA"/>
</dbReference>